<dbReference type="RefSeq" id="WP_085784839.1">
    <property type="nucleotide sequence ID" value="NZ_CP008743.1"/>
</dbReference>
<accession>A0A1W6N5Y7</accession>
<evidence type="ECO:0000313" key="8">
    <source>
        <dbReference type="Proteomes" id="UP000237351"/>
    </source>
</evidence>
<dbReference type="GO" id="GO:0003676">
    <property type="term" value="F:nucleic acid binding"/>
    <property type="evidence" value="ECO:0007669"/>
    <property type="project" value="InterPro"/>
</dbReference>
<evidence type="ECO:0000256" key="3">
    <source>
        <dbReference type="ARBA" id="ARBA00022691"/>
    </source>
</evidence>
<comment type="similarity">
    <text evidence="4">Belongs to the protein N5-glutamine methyltransferase family. PrmC subfamily.</text>
</comment>
<feature type="binding site" evidence="4">
    <location>
        <begin position="121"/>
        <end position="125"/>
    </location>
    <ligand>
        <name>S-adenosyl-L-methionine</name>
        <dbReference type="ChEBI" id="CHEBI:59789"/>
    </ligand>
</feature>
<evidence type="ECO:0000313" key="7">
    <source>
        <dbReference type="EMBL" id="ARN85287.1"/>
    </source>
</evidence>
<name>A0A1W6N5Y7_9PROT</name>
<evidence type="ECO:0000259" key="5">
    <source>
        <dbReference type="Pfam" id="PF13847"/>
    </source>
</evidence>
<organism evidence="7 8">
    <name type="scientific">Candidatus Nucleicultrix amoebiphila FS5</name>
    <dbReference type="NCBI Taxonomy" id="1414854"/>
    <lineage>
        <taxon>Bacteria</taxon>
        <taxon>Pseudomonadati</taxon>
        <taxon>Pseudomonadota</taxon>
        <taxon>Alphaproteobacteria</taxon>
        <taxon>Holosporales</taxon>
        <taxon>Candidatus Nucleicultricaceae</taxon>
        <taxon>Candidatus Nucleicultrix</taxon>
    </lineage>
</organism>
<feature type="binding site" evidence="4">
    <location>
        <position position="144"/>
    </location>
    <ligand>
        <name>S-adenosyl-L-methionine</name>
        <dbReference type="ChEBI" id="CHEBI:59789"/>
    </ligand>
</feature>
<dbReference type="GO" id="GO:0102559">
    <property type="term" value="F:peptide chain release factor N(5)-glutamine methyltransferase activity"/>
    <property type="evidence" value="ECO:0007669"/>
    <property type="project" value="UniProtKB-EC"/>
</dbReference>
<dbReference type="PANTHER" id="PTHR18895">
    <property type="entry name" value="HEMK METHYLTRANSFERASE"/>
    <property type="match status" value="1"/>
</dbReference>
<feature type="domain" description="Methyltransferase" evidence="5">
    <location>
        <begin position="115"/>
        <end position="244"/>
    </location>
</feature>
<dbReference type="EC" id="2.1.1.297" evidence="4"/>
<dbReference type="Pfam" id="PF13847">
    <property type="entry name" value="Methyltransf_31"/>
    <property type="match status" value="1"/>
</dbReference>
<dbReference type="AlphaFoldDB" id="A0A1W6N5Y7"/>
<dbReference type="PROSITE" id="PS00092">
    <property type="entry name" value="N6_MTASE"/>
    <property type="match status" value="1"/>
</dbReference>
<dbReference type="PANTHER" id="PTHR18895:SF74">
    <property type="entry name" value="MTRF1L RELEASE FACTOR GLUTAMINE METHYLTRANSFERASE"/>
    <property type="match status" value="1"/>
</dbReference>
<feature type="binding site" evidence="4">
    <location>
        <begin position="187"/>
        <end position="190"/>
    </location>
    <ligand>
        <name>substrate</name>
    </ligand>
</feature>
<dbReference type="EMBL" id="CP008743">
    <property type="protein sequence ID" value="ARN85287.1"/>
    <property type="molecule type" value="Genomic_DNA"/>
</dbReference>
<comment type="catalytic activity">
    <reaction evidence="4">
        <text>L-glutaminyl-[peptide chain release factor] + S-adenosyl-L-methionine = N(5)-methyl-L-glutaminyl-[peptide chain release factor] + S-adenosyl-L-homocysteine + H(+)</text>
        <dbReference type="Rhea" id="RHEA:42896"/>
        <dbReference type="Rhea" id="RHEA-COMP:10271"/>
        <dbReference type="Rhea" id="RHEA-COMP:10272"/>
        <dbReference type="ChEBI" id="CHEBI:15378"/>
        <dbReference type="ChEBI" id="CHEBI:30011"/>
        <dbReference type="ChEBI" id="CHEBI:57856"/>
        <dbReference type="ChEBI" id="CHEBI:59789"/>
        <dbReference type="ChEBI" id="CHEBI:61891"/>
        <dbReference type="EC" id="2.1.1.297"/>
    </reaction>
</comment>
<comment type="function">
    <text evidence="4">Methylates the class 1 translation termination release factors RF1/PrfA and RF2/PrfB on the glutamine residue of the universally conserved GGQ motif.</text>
</comment>
<reference evidence="7 8" key="1">
    <citation type="submission" date="2014-06" db="EMBL/GenBank/DDBJ databases">
        <title>The genome of the endonuclear symbiont Nucleicultrix amoebiphila.</title>
        <authorList>
            <person name="Schulz F."/>
            <person name="Horn M."/>
        </authorList>
    </citation>
    <scope>NUCLEOTIDE SEQUENCE [LARGE SCALE GENOMIC DNA]</scope>
    <source>
        <strain evidence="7 8">FS5</strain>
    </source>
</reference>
<keyword evidence="3 4" id="KW-0949">S-adenosyl-L-methionine</keyword>
<feature type="binding site" evidence="4">
    <location>
        <position position="173"/>
    </location>
    <ligand>
        <name>S-adenosyl-L-methionine</name>
        <dbReference type="ChEBI" id="CHEBI:59789"/>
    </ligand>
</feature>
<dbReference type="InterPro" id="IPR029063">
    <property type="entry name" value="SAM-dependent_MTases_sf"/>
</dbReference>
<sequence>MILHEALIAGVGKLIQSGIISARLDARLLLAHTLHCDVSYIVLNPHVTLSIEQINEFQQLIDRRFLKEPIAKILGQKEFWSLPFKVTQDTLDPRPETEIILEALLKYRPDKNFPYTVLDLGTGSGCLLLSTLHEYLKAKGIGVDIIPLALKVAEENARNLNLHERSEFILSDWGLGLKGEFDIIVSNPPYIMKADIARLDDDVKNYEPHLALDGGDDGLECYRVLGGKVKKLLKPDGIAILEIGQNQHNDVEKIFTSEGFKVLEWCQDLSGILRTGVFSIKEK</sequence>
<dbReference type="InterPro" id="IPR050320">
    <property type="entry name" value="N5-glutamine_MTase"/>
</dbReference>
<dbReference type="KEGG" id="naf:GQ61_08295"/>
<feature type="binding site" evidence="4">
    <location>
        <position position="187"/>
    </location>
    <ligand>
        <name>S-adenosyl-L-methionine</name>
        <dbReference type="ChEBI" id="CHEBI:59789"/>
    </ligand>
</feature>
<dbReference type="InterPro" id="IPR019874">
    <property type="entry name" value="RF_methyltr_PrmC"/>
</dbReference>
<evidence type="ECO:0000259" key="6">
    <source>
        <dbReference type="Pfam" id="PF17827"/>
    </source>
</evidence>
<dbReference type="Gene3D" id="3.40.50.150">
    <property type="entry name" value="Vaccinia Virus protein VP39"/>
    <property type="match status" value="1"/>
</dbReference>
<evidence type="ECO:0000256" key="2">
    <source>
        <dbReference type="ARBA" id="ARBA00022679"/>
    </source>
</evidence>
<dbReference type="CDD" id="cd02440">
    <property type="entry name" value="AdoMet_MTases"/>
    <property type="match status" value="1"/>
</dbReference>
<dbReference type="SUPFAM" id="SSF53335">
    <property type="entry name" value="S-adenosyl-L-methionine-dependent methyltransferases"/>
    <property type="match status" value="1"/>
</dbReference>
<dbReference type="InterPro" id="IPR040758">
    <property type="entry name" value="PrmC_N"/>
</dbReference>
<dbReference type="Proteomes" id="UP000237351">
    <property type="component" value="Chromosome"/>
</dbReference>
<evidence type="ECO:0000256" key="4">
    <source>
        <dbReference type="HAMAP-Rule" id="MF_02126"/>
    </source>
</evidence>
<dbReference type="HAMAP" id="MF_02126">
    <property type="entry name" value="RF_methyltr_PrmC"/>
    <property type="match status" value="1"/>
</dbReference>
<dbReference type="InterPro" id="IPR002052">
    <property type="entry name" value="DNA_methylase_N6_adenine_CS"/>
</dbReference>
<dbReference type="OrthoDB" id="9800643at2"/>
<keyword evidence="2 4" id="KW-0808">Transferase</keyword>
<dbReference type="Gene3D" id="1.10.8.10">
    <property type="entry name" value="DNA helicase RuvA subunit, C-terminal domain"/>
    <property type="match status" value="1"/>
</dbReference>
<dbReference type="NCBIfam" id="TIGR03534">
    <property type="entry name" value="RF_mod_PrmC"/>
    <property type="match status" value="1"/>
</dbReference>
<gene>
    <name evidence="4" type="primary">prmC</name>
    <name evidence="7" type="ORF">GQ61_08295</name>
</gene>
<dbReference type="InterPro" id="IPR025714">
    <property type="entry name" value="Methyltranfer_dom"/>
</dbReference>
<dbReference type="STRING" id="1414854.GQ61_08295"/>
<feature type="domain" description="Release factor glutamine methyltransferase N-terminal" evidence="6">
    <location>
        <begin position="5"/>
        <end position="75"/>
    </location>
</feature>
<keyword evidence="1 4" id="KW-0489">Methyltransferase</keyword>
<dbReference type="GO" id="GO:0032259">
    <property type="term" value="P:methylation"/>
    <property type="evidence" value="ECO:0007669"/>
    <property type="project" value="UniProtKB-KW"/>
</dbReference>
<evidence type="ECO:0000256" key="1">
    <source>
        <dbReference type="ARBA" id="ARBA00022603"/>
    </source>
</evidence>
<keyword evidence="8" id="KW-1185">Reference proteome</keyword>
<dbReference type="NCBIfam" id="TIGR00536">
    <property type="entry name" value="hemK_fam"/>
    <property type="match status" value="1"/>
</dbReference>
<proteinExistence type="inferred from homology"/>
<dbReference type="InterPro" id="IPR004556">
    <property type="entry name" value="HemK-like"/>
</dbReference>
<protein>
    <recommendedName>
        <fullName evidence="4">Release factor glutamine methyltransferase</fullName>
        <shortName evidence="4">RF MTase</shortName>
        <ecNumber evidence="4">2.1.1.297</ecNumber>
    </recommendedName>
    <alternativeName>
        <fullName evidence="4">N5-glutamine methyltransferase PrmC</fullName>
    </alternativeName>
    <alternativeName>
        <fullName evidence="4">Protein-(glutamine-N5) MTase PrmC</fullName>
    </alternativeName>
    <alternativeName>
        <fullName evidence="4">Protein-glutamine N-methyltransferase PrmC</fullName>
    </alternativeName>
</protein>
<dbReference type="Pfam" id="PF17827">
    <property type="entry name" value="PrmC_N"/>
    <property type="match status" value="1"/>
</dbReference>